<dbReference type="Pfam" id="PF20070">
    <property type="entry name" value="DUF6466"/>
    <property type="match status" value="1"/>
</dbReference>
<proteinExistence type="predicted"/>
<feature type="compositionally biased region" description="Basic and acidic residues" evidence="1">
    <location>
        <begin position="136"/>
        <end position="146"/>
    </location>
</feature>
<feature type="region of interest" description="Disordered" evidence="1">
    <location>
        <begin position="109"/>
        <end position="180"/>
    </location>
</feature>
<keyword evidence="3" id="KW-1185">Reference proteome</keyword>
<dbReference type="STRING" id="1688.BCUN_1314"/>
<dbReference type="InterPro" id="IPR046314">
    <property type="entry name" value="DUF6466"/>
</dbReference>
<sequence>MSARSPLAVRIVLGAVAALALLGAAWGAWNLRAAAAYDQATAALRNVAQEAAAPDADASQLAQQARQAQDRLADVDGDVLLLPGLRADIGTNLAAAQDLVCQLDAANASQDGADASGGTGTNGNGTAAGVSTELSDEQRQRIEDMLKANQSASPSPDAGSNADAGQEGTPGTTSGEAKPW</sequence>
<accession>A0A087AX46</accession>
<comment type="caution">
    <text evidence="2">The sequence shown here is derived from an EMBL/GenBank/DDBJ whole genome shotgun (WGS) entry which is preliminary data.</text>
</comment>
<dbReference type="EMBL" id="JGYV01000008">
    <property type="protein sequence ID" value="KFI63346.1"/>
    <property type="molecule type" value="Genomic_DNA"/>
</dbReference>
<evidence type="ECO:0008006" key="4">
    <source>
        <dbReference type="Google" id="ProtNLM"/>
    </source>
</evidence>
<dbReference type="RefSeq" id="WP_033518105.1">
    <property type="nucleotide sequence ID" value="NZ_JGYV01000008.1"/>
</dbReference>
<feature type="compositionally biased region" description="Polar residues" evidence="1">
    <location>
        <begin position="169"/>
        <end position="180"/>
    </location>
</feature>
<dbReference type="Proteomes" id="UP000029067">
    <property type="component" value="Unassembled WGS sequence"/>
</dbReference>
<gene>
    <name evidence="2" type="ORF">BCUN_1314</name>
</gene>
<name>A0A087AX46_9BIFI</name>
<dbReference type="AlphaFoldDB" id="A0A087AX46"/>
<evidence type="ECO:0000313" key="2">
    <source>
        <dbReference type="EMBL" id="KFI63346.1"/>
    </source>
</evidence>
<reference evidence="2 3" key="1">
    <citation type="submission" date="2014-03" db="EMBL/GenBank/DDBJ databases">
        <title>Genomics of Bifidobacteria.</title>
        <authorList>
            <person name="Ventura M."/>
            <person name="Milani C."/>
            <person name="Lugli G.A."/>
        </authorList>
    </citation>
    <scope>NUCLEOTIDE SEQUENCE [LARGE SCALE GENOMIC DNA]</scope>
    <source>
        <strain evidence="2 3">LMG 10738</strain>
    </source>
</reference>
<protein>
    <recommendedName>
        <fullName evidence="4">Cell surface elastin binding protein EbpS</fullName>
    </recommendedName>
</protein>
<organism evidence="2 3">
    <name type="scientific">Bifidobacterium cuniculi</name>
    <dbReference type="NCBI Taxonomy" id="1688"/>
    <lineage>
        <taxon>Bacteria</taxon>
        <taxon>Bacillati</taxon>
        <taxon>Actinomycetota</taxon>
        <taxon>Actinomycetes</taxon>
        <taxon>Bifidobacteriales</taxon>
        <taxon>Bifidobacteriaceae</taxon>
        <taxon>Bifidobacterium</taxon>
    </lineage>
</organism>
<evidence type="ECO:0000256" key="1">
    <source>
        <dbReference type="SAM" id="MobiDB-lite"/>
    </source>
</evidence>
<evidence type="ECO:0000313" key="3">
    <source>
        <dbReference type="Proteomes" id="UP000029067"/>
    </source>
</evidence>